<sequence>MTCASNWTSELNSAASPYNSFTLDHIFTRKFDNIKEFYKELDKKDSKKLKIRISLSDVYISFIDYLDYIKLYDLSLNEVVLTATPFNTDDENFETTATKKWLSIIASEFIKTERMLFDCGGIKNDTYELKLFSEKALIKVSRELIAFGVILGLIIKRHICLPYKLPDYFFKLMLELPINENEIMKKNFKTTNLVKTIKNALKDQSTVSSHVKIIDINESEKLIES</sequence>
<keyword evidence="2" id="KW-1185">Reference proteome</keyword>
<dbReference type="EMBL" id="SBIQ01000087">
    <property type="protein sequence ID" value="KAF7683439.1"/>
    <property type="molecule type" value="Genomic_DNA"/>
</dbReference>
<dbReference type="Proteomes" id="UP001516464">
    <property type="component" value="Unassembled WGS sequence"/>
</dbReference>
<dbReference type="Gene3D" id="3.90.1750.10">
    <property type="entry name" value="Hect, E3 ligase catalytic domains"/>
    <property type="match status" value="1"/>
</dbReference>
<organism evidence="1 2">
    <name type="scientific">Astathelohania contejeani</name>
    <dbReference type="NCBI Taxonomy" id="164912"/>
    <lineage>
        <taxon>Eukaryota</taxon>
        <taxon>Fungi</taxon>
        <taxon>Fungi incertae sedis</taxon>
        <taxon>Microsporidia</taxon>
        <taxon>Astathelohaniidae</taxon>
        <taxon>Astathelohania</taxon>
    </lineage>
</organism>
<name>A0ABQ7HZ53_9MICR</name>
<protein>
    <recommendedName>
        <fullName evidence="3">HECT domain-containing protein</fullName>
    </recommendedName>
</protein>
<dbReference type="SUPFAM" id="SSF56204">
    <property type="entry name" value="Hect, E3 ligase catalytic domain"/>
    <property type="match status" value="1"/>
</dbReference>
<dbReference type="InterPro" id="IPR035983">
    <property type="entry name" value="Hect_E3_ubiquitin_ligase"/>
</dbReference>
<evidence type="ECO:0000313" key="1">
    <source>
        <dbReference type="EMBL" id="KAF7683439.1"/>
    </source>
</evidence>
<evidence type="ECO:0008006" key="3">
    <source>
        <dbReference type="Google" id="ProtNLM"/>
    </source>
</evidence>
<proteinExistence type="predicted"/>
<reference evidence="1 2" key="1">
    <citation type="submission" date="2019-01" db="EMBL/GenBank/DDBJ databases">
        <title>Genomes sequencing and comparative genomics of infectious freshwater microsporidia, Cucumispora dikerogammari and Thelohania contejeani.</title>
        <authorList>
            <person name="Cormier A."/>
            <person name="Giraud I."/>
            <person name="Wattier R."/>
            <person name="Teixeira M."/>
            <person name="Grandjean F."/>
            <person name="Rigaud T."/>
            <person name="Cordaux R."/>
        </authorList>
    </citation>
    <scope>NUCLEOTIDE SEQUENCE [LARGE SCALE GENOMIC DNA]</scope>
    <source>
        <strain evidence="1">T1</strain>
        <tissue evidence="1">Spores</tissue>
    </source>
</reference>
<comment type="caution">
    <text evidence="1">The sequence shown here is derived from an EMBL/GenBank/DDBJ whole genome shotgun (WGS) entry which is preliminary data.</text>
</comment>
<gene>
    <name evidence="1" type="ORF">TCON_1356</name>
</gene>
<accession>A0ABQ7HZ53</accession>
<evidence type="ECO:0000313" key="2">
    <source>
        <dbReference type="Proteomes" id="UP001516464"/>
    </source>
</evidence>